<evidence type="ECO:0000256" key="1">
    <source>
        <dbReference type="SAM" id="Phobius"/>
    </source>
</evidence>
<accession>A0A370GRM7</accession>
<keyword evidence="3" id="KW-1185">Reference proteome</keyword>
<protein>
    <submittedName>
        <fullName evidence="2">Uncharacterized protein</fullName>
    </submittedName>
</protein>
<dbReference type="Proteomes" id="UP000255355">
    <property type="component" value="Unassembled WGS sequence"/>
</dbReference>
<gene>
    <name evidence="2" type="ORF">DFR68_111120</name>
</gene>
<proteinExistence type="predicted"/>
<keyword evidence="1" id="KW-0472">Membrane</keyword>
<feature type="transmembrane region" description="Helical" evidence="1">
    <location>
        <begin position="114"/>
        <end position="134"/>
    </location>
</feature>
<keyword evidence="1" id="KW-1133">Transmembrane helix</keyword>
<evidence type="ECO:0000313" key="2">
    <source>
        <dbReference type="EMBL" id="RDI46362.1"/>
    </source>
</evidence>
<dbReference type="EMBL" id="QQAZ01000011">
    <property type="protein sequence ID" value="RDI46362.1"/>
    <property type="molecule type" value="Genomic_DNA"/>
</dbReference>
<keyword evidence="1" id="KW-0812">Transmembrane</keyword>
<sequence length="197" mass="21935">MTEPSRIARDDVVSLPVRLREDFEGTECGDGGFVLQLDGELPDVCGVHGLPAVERRSRDIQFRRTDYGWVQETARKQVWWMLRGITGAAAPKVVVEGEWPICRRCVRNSELFRGLGNLILMAGVGLLFLLFVSIQLGYRLTGLVIAIFPGWFPFATVVAMLAYIRAKTVIYFEPIGDTADVHVRAHSDFVAAARARG</sequence>
<dbReference type="AlphaFoldDB" id="A0A370GRM7"/>
<dbReference type="RefSeq" id="WP_246011551.1">
    <property type="nucleotide sequence ID" value="NZ_QQAZ01000011.1"/>
</dbReference>
<organism evidence="2 3">
    <name type="scientific">Nocardia mexicana</name>
    <dbReference type="NCBI Taxonomy" id="279262"/>
    <lineage>
        <taxon>Bacteria</taxon>
        <taxon>Bacillati</taxon>
        <taxon>Actinomycetota</taxon>
        <taxon>Actinomycetes</taxon>
        <taxon>Mycobacteriales</taxon>
        <taxon>Nocardiaceae</taxon>
        <taxon>Nocardia</taxon>
    </lineage>
</organism>
<reference evidence="2 3" key="1">
    <citation type="submission" date="2018-07" db="EMBL/GenBank/DDBJ databases">
        <title>Genomic Encyclopedia of Type Strains, Phase IV (KMG-IV): sequencing the most valuable type-strain genomes for metagenomic binning, comparative biology and taxonomic classification.</title>
        <authorList>
            <person name="Goeker M."/>
        </authorList>
    </citation>
    <scope>NUCLEOTIDE SEQUENCE [LARGE SCALE GENOMIC DNA]</scope>
    <source>
        <strain evidence="2 3">DSM 44952</strain>
    </source>
</reference>
<feature type="transmembrane region" description="Helical" evidence="1">
    <location>
        <begin position="140"/>
        <end position="164"/>
    </location>
</feature>
<comment type="caution">
    <text evidence="2">The sequence shown here is derived from an EMBL/GenBank/DDBJ whole genome shotgun (WGS) entry which is preliminary data.</text>
</comment>
<name>A0A370GRM7_9NOCA</name>
<evidence type="ECO:0000313" key="3">
    <source>
        <dbReference type="Proteomes" id="UP000255355"/>
    </source>
</evidence>